<feature type="transmembrane region" description="Helical" evidence="1">
    <location>
        <begin position="21"/>
        <end position="43"/>
    </location>
</feature>
<keyword evidence="1" id="KW-0472">Membrane</keyword>
<proteinExistence type="predicted"/>
<keyword evidence="3" id="KW-1185">Reference proteome</keyword>
<keyword evidence="1" id="KW-0812">Transmembrane</keyword>
<name>A0A1G9S699_9BACT</name>
<feature type="transmembrane region" description="Helical" evidence="1">
    <location>
        <begin position="55"/>
        <end position="74"/>
    </location>
</feature>
<organism evidence="2 3">
    <name type="scientific">Catalinimonas alkaloidigena</name>
    <dbReference type="NCBI Taxonomy" id="1075417"/>
    <lineage>
        <taxon>Bacteria</taxon>
        <taxon>Pseudomonadati</taxon>
        <taxon>Bacteroidota</taxon>
        <taxon>Cytophagia</taxon>
        <taxon>Cytophagales</taxon>
        <taxon>Catalimonadaceae</taxon>
        <taxon>Catalinimonas</taxon>
    </lineage>
</organism>
<dbReference type="EMBL" id="FNFO01000012">
    <property type="protein sequence ID" value="SDM30285.1"/>
    <property type="molecule type" value="Genomic_DNA"/>
</dbReference>
<evidence type="ECO:0000313" key="3">
    <source>
        <dbReference type="Proteomes" id="UP000198510"/>
    </source>
</evidence>
<dbReference type="Proteomes" id="UP000198510">
    <property type="component" value="Unassembled WGS sequence"/>
</dbReference>
<sequence length="79" mass="8568">MKPLAAPKAPSALAPHDPMPARLLIIWMALLHVAICLLVLMSQPILNLYWPIRDSIAILLVGGLGSGFAGWMLARLTQK</sequence>
<gene>
    <name evidence="2" type="ORF">SAMN05421823_11224</name>
</gene>
<dbReference type="AlphaFoldDB" id="A0A1G9S699"/>
<dbReference type="RefSeq" id="WP_143017445.1">
    <property type="nucleotide sequence ID" value="NZ_FNFO01000012.1"/>
</dbReference>
<reference evidence="2 3" key="1">
    <citation type="submission" date="2016-10" db="EMBL/GenBank/DDBJ databases">
        <authorList>
            <person name="de Groot N.N."/>
        </authorList>
    </citation>
    <scope>NUCLEOTIDE SEQUENCE [LARGE SCALE GENOMIC DNA]</scope>
    <source>
        <strain evidence="2 3">DSM 25186</strain>
    </source>
</reference>
<evidence type="ECO:0000313" key="2">
    <source>
        <dbReference type="EMBL" id="SDM30285.1"/>
    </source>
</evidence>
<accession>A0A1G9S699</accession>
<evidence type="ECO:0000256" key="1">
    <source>
        <dbReference type="SAM" id="Phobius"/>
    </source>
</evidence>
<dbReference type="STRING" id="1075417.SAMN05421823_11224"/>
<protein>
    <submittedName>
        <fullName evidence="2">Uncharacterized protein</fullName>
    </submittedName>
</protein>
<keyword evidence="1" id="KW-1133">Transmembrane helix</keyword>